<dbReference type="EMBL" id="ML976614">
    <property type="protein sequence ID" value="KAF1850696.1"/>
    <property type="molecule type" value="Genomic_DNA"/>
</dbReference>
<evidence type="ECO:0000256" key="1">
    <source>
        <dbReference type="SAM" id="MobiDB-lite"/>
    </source>
</evidence>
<feature type="region of interest" description="Disordered" evidence="1">
    <location>
        <begin position="1"/>
        <end position="27"/>
    </location>
</feature>
<sequence>MVTTRAKHYGHNSDIDGQGLSSPAPEALSDRRRRWSHLLHSQHYQPIISEVLDEELPKYENSTIINATDRVSHMRECALILASAPSVFAAAVNGNLVRQMASNVQLQGEYTVIHERAHDQPSIYIHLLADEHGIAPTPNQYLVIGNMVFDYLGEAHNCEHALHVDNITPPMVTKSASDQGHRKYIHTTNRSSKRVETLHRLFRGIQNRWLETPASHRDTPFQFPPGECGYSKDSHNRLAQHRAHQSSNYVMNLVEDICTYLHRIGQFKQHFLMHQFIIYLIFRPSQAAIAEIFCSGLLQVWVENGGGFNAYPAGRSVATARRVSIVEWHSHERWIREKSPVVENMRALKEKVDEWRKALEWEEEAVEDSDETKIFADEYTGDMYECF</sequence>
<dbReference type="RefSeq" id="XP_040793259.1">
    <property type="nucleotide sequence ID" value="XM_040930685.1"/>
</dbReference>
<comment type="caution">
    <text evidence="2">The sequence shown here is derived from an EMBL/GenBank/DDBJ whole genome shotgun (WGS) entry which is preliminary data.</text>
</comment>
<reference evidence="2" key="1">
    <citation type="submission" date="2020-01" db="EMBL/GenBank/DDBJ databases">
        <authorList>
            <consortium name="DOE Joint Genome Institute"/>
            <person name="Haridas S."/>
            <person name="Albert R."/>
            <person name="Binder M."/>
            <person name="Bloem J."/>
            <person name="Labutti K."/>
            <person name="Salamov A."/>
            <person name="Andreopoulos B."/>
            <person name="Baker S.E."/>
            <person name="Barry K."/>
            <person name="Bills G."/>
            <person name="Bluhm B.H."/>
            <person name="Cannon C."/>
            <person name="Castanera R."/>
            <person name="Culley D.E."/>
            <person name="Daum C."/>
            <person name="Ezra D."/>
            <person name="Gonzalez J.B."/>
            <person name="Henrissat B."/>
            <person name="Kuo A."/>
            <person name="Liang C."/>
            <person name="Lipzen A."/>
            <person name="Lutzoni F."/>
            <person name="Magnuson J."/>
            <person name="Mondo S."/>
            <person name="Nolan M."/>
            <person name="Ohm R."/>
            <person name="Pangilinan J."/>
            <person name="Park H.-J."/>
            <person name="Ramirez L."/>
            <person name="Alfaro M."/>
            <person name="Sun H."/>
            <person name="Tritt A."/>
            <person name="Yoshinaga Y."/>
            <person name="Zwiers L.-H."/>
            <person name="Turgeon B.G."/>
            <person name="Goodwin S.B."/>
            <person name="Spatafora J.W."/>
            <person name="Crous P.W."/>
            <person name="Grigoriev I.V."/>
        </authorList>
    </citation>
    <scope>NUCLEOTIDE SEQUENCE</scope>
    <source>
        <strain evidence="2">CBS 394.84</strain>
    </source>
</reference>
<accession>A0A9P4GSJ5</accession>
<dbReference type="AlphaFoldDB" id="A0A9P4GSJ5"/>
<dbReference type="OrthoDB" id="3440338at2759"/>
<proteinExistence type="predicted"/>
<name>A0A9P4GSJ5_9PLEO</name>
<feature type="compositionally biased region" description="Basic residues" evidence="1">
    <location>
        <begin position="1"/>
        <end position="10"/>
    </location>
</feature>
<protein>
    <submittedName>
        <fullName evidence="2">Uncharacterized protein</fullName>
    </submittedName>
</protein>
<evidence type="ECO:0000313" key="2">
    <source>
        <dbReference type="EMBL" id="KAF1850696.1"/>
    </source>
</evidence>
<dbReference type="GeneID" id="63847937"/>
<evidence type="ECO:0000313" key="3">
    <source>
        <dbReference type="Proteomes" id="UP000800039"/>
    </source>
</evidence>
<organism evidence="2 3">
    <name type="scientific">Cucurbitaria berberidis CBS 394.84</name>
    <dbReference type="NCBI Taxonomy" id="1168544"/>
    <lineage>
        <taxon>Eukaryota</taxon>
        <taxon>Fungi</taxon>
        <taxon>Dikarya</taxon>
        <taxon>Ascomycota</taxon>
        <taxon>Pezizomycotina</taxon>
        <taxon>Dothideomycetes</taxon>
        <taxon>Pleosporomycetidae</taxon>
        <taxon>Pleosporales</taxon>
        <taxon>Pleosporineae</taxon>
        <taxon>Cucurbitariaceae</taxon>
        <taxon>Cucurbitaria</taxon>
    </lineage>
</organism>
<gene>
    <name evidence="2" type="ORF">K460DRAFT_327822</name>
</gene>
<dbReference type="Proteomes" id="UP000800039">
    <property type="component" value="Unassembled WGS sequence"/>
</dbReference>
<keyword evidence="3" id="KW-1185">Reference proteome</keyword>